<dbReference type="OrthoDB" id="6435713at2759"/>
<dbReference type="EMBL" id="BGPR01004931">
    <property type="protein sequence ID" value="GBN04995.1"/>
    <property type="molecule type" value="Genomic_DNA"/>
</dbReference>
<dbReference type="PANTHER" id="PTHR46601:SF2">
    <property type="entry name" value="UBIQUITIN-LIKE PROTEASE FAMILY PROFILE DOMAIN-CONTAINING PROTEIN"/>
    <property type="match status" value="1"/>
</dbReference>
<protein>
    <submittedName>
        <fullName evidence="1">Uncharacterized protein</fullName>
    </submittedName>
</protein>
<dbReference type="Proteomes" id="UP000499080">
    <property type="component" value="Unassembled WGS sequence"/>
</dbReference>
<evidence type="ECO:0000313" key="2">
    <source>
        <dbReference type="Proteomes" id="UP000499080"/>
    </source>
</evidence>
<organism evidence="1 2">
    <name type="scientific">Araneus ventricosus</name>
    <name type="common">Orbweaver spider</name>
    <name type="synonym">Epeira ventricosa</name>
    <dbReference type="NCBI Taxonomy" id="182803"/>
    <lineage>
        <taxon>Eukaryota</taxon>
        <taxon>Metazoa</taxon>
        <taxon>Ecdysozoa</taxon>
        <taxon>Arthropoda</taxon>
        <taxon>Chelicerata</taxon>
        <taxon>Arachnida</taxon>
        <taxon>Araneae</taxon>
        <taxon>Araneomorphae</taxon>
        <taxon>Entelegynae</taxon>
        <taxon>Araneoidea</taxon>
        <taxon>Araneidae</taxon>
        <taxon>Araneus</taxon>
    </lineage>
</organism>
<reference evidence="1 2" key="1">
    <citation type="journal article" date="2019" name="Sci. Rep.">
        <title>Orb-weaving spider Araneus ventricosus genome elucidates the spidroin gene catalogue.</title>
        <authorList>
            <person name="Kono N."/>
            <person name="Nakamura H."/>
            <person name="Ohtoshi R."/>
            <person name="Moran D.A.P."/>
            <person name="Shinohara A."/>
            <person name="Yoshida Y."/>
            <person name="Fujiwara M."/>
            <person name="Mori M."/>
            <person name="Tomita M."/>
            <person name="Arakawa K."/>
        </authorList>
    </citation>
    <scope>NUCLEOTIDE SEQUENCE [LARGE SCALE GENOMIC DNA]</scope>
</reference>
<dbReference type="AlphaFoldDB" id="A0A4Y2KRM6"/>
<gene>
    <name evidence="1" type="ORF">AVEN_1385_1</name>
</gene>
<sequence length="127" mass="14450">MQQGKYAVATFTDVIIENIEKSHPKLNMKNVIYQSDGTGKHFKQKFSLCLRTIMHENFQWHFTVTSHGKGAIDGLGGTIKCSVREATRSRNIDPLTAEEFVDCTKRLCPKITVLYVSQETVTKEKQK</sequence>
<keyword evidence="2" id="KW-1185">Reference proteome</keyword>
<name>A0A4Y2KRM6_ARAVE</name>
<comment type="caution">
    <text evidence="1">The sequence shown here is derived from an EMBL/GenBank/DDBJ whole genome shotgun (WGS) entry which is preliminary data.</text>
</comment>
<dbReference type="PANTHER" id="PTHR46601">
    <property type="entry name" value="ULP_PROTEASE DOMAIN-CONTAINING PROTEIN"/>
    <property type="match status" value="1"/>
</dbReference>
<evidence type="ECO:0000313" key="1">
    <source>
        <dbReference type="EMBL" id="GBN04995.1"/>
    </source>
</evidence>
<proteinExistence type="predicted"/>
<accession>A0A4Y2KRM6</accession>